<sequence length="129" mass="13803">MKPSAQFLEAMAAYDADNESQALRLMEQCAEAGDPVACFTTALGYYSLGRNQSGEAIPWLRLASKCQSPSVMAELAMLLLGAESFPAVESEVLALAARIGPTDPQQAAAVRAEADLARQRWQRRASSAP</sequence>
<dbReference type="Gene3D" id="1.25.40.10">
    <property type="entry name" value="Tetratricopeptide repeat domain"/>
    <property type="match status" value="1"/>
</dbReference>
<dbReference type="InterPro" id="IPR011990">
    <property type="entry name" value="TPR-like_helical_dom_sf"/>
</dbReference>
<dbReference type="SUPFAM" id="SSF81901">
    <property type="entry name" value="HCP-like"/>
    <property type="match status" value="1"/>
</dbReference>
<organism evidence="1 2">
    <name type="scientific">Roseateles flavus</name>
    <dbReference type="NCBI Taxonomy" id="3149041"/>
    <lineage>
        <taxon>Bacteria</taxon>
        <taxon>Pseudomonadati</taxon>
        <taxon>Pseudomonadota</taxon>
        <taxon>Betaproteobacteria</taxon>
        <taxon>Burkholderiales</taxon>
        <taxon>Sphaerotilaceae</taxon>
        <taxon>Roseateles</taxon>
    </lineage>
</organism>
<dbReference type="EMBL" id="JBDPZC010000019">
    <property type="protein sequence ID" value="MEO3715777.1"/>
    <property type="molecule type" value="Genomic_DNA"/>
</dbReference>
<protein>
    <recommendedName>
        <fullName evidence="3">Sel1 repeat family protein</fullName>
    </recommendedName>
</protein>
<dbReference type="RefSeq" id="WP_347613448.1">
    <property type="nucleotide sequence ID" value="NZ_JBDPZC010000019.1"/>
</dbReference>
<comment type="caution">
    <text evidence="1">The sequence shown here is derived from an EMBL/GenBank/DDBJ whole genome shotgun (WGS) entry which is preliminary data.</text>
</comment>
<proteinExistence type="predicted"/>
<evidence type="ECO:0000313" key="2">
    <source>
        <dbReference type="Proteomes" id="UP001462640"/>
    </source>
</evidence>
<accession>A0ABV0GKZ1</accession>
<evidence type="ECO:0000313" key="1">
    <source>
        <dbReference type="EMBL" id="MEO3715777.1"/>
    </source>
</evidence>
<dbReference type="Proteomes" id="UP001462640">
    <property type="component" value="Unassembled WGS sequence"/>
</dbReference>
<gene>
    <name evidence="1" type="ORF">ABDJ40_23635</name>
</gene>
<evidence type="ECO:0008006" key="3">
    <source>
        <dbReference type="Google" id="ProtNLM"/>
    </source>
</evidence>
<name>A0ABV0GKZ1_9BURK</name>
<reference evidence="1 2" key="1">
    <citation type="submission" date="2024-05" db="EMBL/GenBank/DDBJ databases">
        <title>Roseateles sp. 2.12 16S ribosomal RNA gene Genome sequencing and assembly.</title>
        <authorList>
            <person name="Woo H."/>
        </authorList>
    </citation>
    <scope>NUCLEOTIDE SEQUENCE [LARGE SCALE GENOMIC DNA]</scope>
    <source>
        <strain evidence="1 2">2.12</strain>
    </source>
</reference>
<keyword evidence="2" id="KW-1185">Reference proteome</keyword>